<reference evidence="3" key="1">
    <citation type="submission" date="2015-07" db="EMBL/GenBank/DDBJ databases">
        <title>Fjat-10036 dsm4.</title>
        <authorList>
            <person name="Liu B."/>
            <person name="Wang J."/>
            <person name="Zhu Y."/>
            <person name="Liu G."/>
            <person name="Chen Q."/>
            <person name="Chen Z."/>
            <person name="Lan J."/>
            <person name="Che J."/>
            <person name="Ge C."/>
            <person name="Shi H."/>
            <person name="Pan Z."/>
            <person name="Liu X."/>
        </authorList>
    </citation>
    <scope>NUCLEOTIDE SEQUENCE [LARGE SCALE GENOMIC DNA]</scope>
    <source>
        <strain evidence="3">DSM 4</strain>
    </source>
</reference>
<dbReference type="OrthoDB" id="2939099at2"/>
<evidence type="ECO:0000313" key="3">
    <source>
        <dbReference type="Proteomes" id="UP000037109"/>
    </source>
</evidence>
<dbReference type="AlphaFoldDB" id="A0A0M0GCR8"/>
<dbReference type="Proteomes" id="UP000037109">
    <property type="component" value="Unassembled WGS sequence"/>
</dbReference>
<name>A0A0M0GCR8_SPOGL</name>
<evidence type="ECO:0000313" key="2">
    <source>
        <dbReference type="EMBL" id="KON87639.1"/>
    </source>
</evidence>
<comment type="caution">
    <text evidence="2">The sequence shown here is derived from an EMBL/GenBank/DDBJ whole genome shotgun (WGS) entry which is preliminary data.</text>
</comment>
<dbReference type="PATRIC" id="fig|1459.3.peg.2787"/>
<feature type="transmembrane region" description="Helical" evidence="1">
    <location>
        <begin position="6"/>
        <end position="26"/>
    </location>
</feature>
<keyword evidence="3" id="KW-1185">Reference proteome</keyword>
<keyword evidence="1" id="KW-0812">Transmembrane</keyword>
<accession>A0A0M0GCR8</accession>
<dbReference type="RefSeq" id="WP_053434996.1">
    <property type="nucleotide sequence ID" value="NZ_LGUF01000007.1"/>
</dbReference>
<keyword evidence="1" id="KW-1133">Transmembrane helix</keyword>
<evidence type="ECO:0000256" key="1">
    <source>
        <dbReference type="SAM" id="Phobius"/>
    </source>
</evidence>
<dbReference type="EMBL" id="LGUF01000007">
    <property type="protein sequence ID" value="KON87639.1"/>
    <property type="molecule type" value="Genomic_DNA"/>
</dbReference>
<protein>
    <submittedName>
        <fullName evidence="2">Uncharacterized protein</fullName>
    </submittedName>
</protein>
<proteinExistence type="predicted"/>
<keyword evidence="1" id="KW-0472">Membrane</keyword>
<gene>
    <name evidence="2" type="ORF">AF332_12905</name>
</gene>
<sequence>MWFWILVISIPIIILAILEETIQFLVNRKVFGKSDKPILIKDKLNHLKNKFRYKKSHSQ</sequence>
<organism evidence="2 3">
    <name type="scientific">Sporosarcina globispora</name>
    <name type="common">Bacillus globisporus</name>
    <dbReference type="NCBI Taxonomy" id="1459"/>
    <lineage>
        <taxon>Bacteria</taxon>
        <taxon>Bacillati</taxon>
        <taxon>Bacillota</taxon>
        <taxon>Bacilli</taxon>
        <taxon>Bacillales</taxon>
        <taxon>Caryophanaceae</taxon>
        <taxon>Sporosarcina</taxon>
    </lineage>
</organism>